<feature type="transmembrane region" description="Helical" evidence="1">
    <location>
        <begin position="115"/>
        <end position="134"/>
    </location>
</feature>
<organism evidence="2 3">
    <name type="scientific">Saccharothrix ecbatanensis</name>
    <dbReference type="NCBI Taxonomy" id="1105145"/>
    <lineage>
        <taxon>Bacteria</taxon>
        <taxon>Bacillati</taxon>
        <taxon>Actinomycetota</taxon>
        <taxon>Actinomycetes</taxon>
        <taxon>Pseudonocardiales</taxon>
        <taxon>Pseudonocardiaceae</taxon>
        <taxon>Saccharothrix</taxon>
    </lineage>
</organism>
<keyword evidence="1" id="KW-0472">Membrane</keyword>
<keyword evidence="1" id="KW-0812">Transmembrane</keyword>
<dbReference type="SUPFAM" id="SSF50370">
    <property type="entry name" value="Ricin B-like lectins"/>
    <property type="match status" value="1"/>
</dbReference>
<evidence type="ECO:0008006" key="4">
    <source>
        <dbReference type="Google" id="ProtNLM"/>
    </source>
</evidence>
<dbReference type="RefSeq" id="WP_184921199.1">
    <property type="nucleotide sequence ID" value="NZ_JACHMO010000001.1"/>
</dbReference>
<accession>A0A7W9HKP5</accession>
<proteinExistence type="predicted"/>
<evidence type="ECO:0000313" key="3">
    <source>
        <dbReference type="Proteomes" id="UP000552097"/>
    </source>
</evidence>
<sequence>MTQRDDSPPRPEDSATVAEFIASMKRLRLWSGLTYRQLEAKARANDDVLPSSTTATMLNRDTLPREPLVSAFTRACGLDEPDVERWLAARRRLAVQLPDVEEPPPPPPPRKRWKWWVVGAVAVIVAATSVVLLVRPSDLAPLPADGQYLIRPAHTADRDLCVGEGRERNGRTDHALAVQRPCEGLVPDTYLAAVGAGVYLIKWNHPQEGWGCLSVGEASLADETLLQPEHCDSAAHQRFLLEPVRTPVPNGFTLRPVHSGKCVGLLYGPADVDAGAELAQTTCSGRPDQEFLLEQVDR</sequence>
<name>A0A7W9HKP5_9PSEU</name>
<dbReference type="Gene3D" id="2.80.10.50">
    <property type="match status" value="1"/>
</dbReference>
<reference evidence="2 3" key="1">
    <citation type="submission" date="2020-08" db="EMBL/GenBank/DDBJ databases">
        <title>Sequencing the genomes of 1000 actinobacteria strains.</title>
        <authorList>
            <person name="Klenk H.-P."/>
        </authorList>
    </citation>
    <scope>NUCLEOTIDE SEQUENCE [LARGE SCALE GENOMIC DNA]</scope>
    <source>
        <strain evidence="2 3">DSM 45486</strain>
    </source>
</reference>
<dbReference type="CDD" id="cd00161">
    <property type="entry name" value="beta-trefoil_Ricin-like"/>
    <property type="match status" value="1"/>
</dbReference>
<dbReference type="Proteomes" id="UP000552097">
    <property type="component" value="Unassembled WGS sequence"/>
</dbReference>
<comment type="caution">
    <text evidence="2">The sequence shown here is derived from an EMBL/GenBank/DDBJ whole genome shotgun (WGS) entry which is preliminary data.</text>
</comment>
<keyword evidence="3" id="KW-1185">Reference proteome</keyword>
<protein>
    <recommendedName>
        <fullName evidence="4">Ricin-type beta-trefoil lectin protein</fullName>
    </recommendedName>
</protein>
<dbReference type="InterPro" id="IPR035992">
    <property type="entry name" value="Ricin_B-like_lectins"/>
</dbReference>
<keyword evidence="1" id="KW-1133">Transmembrane helix</keyword>
<dbReference type="AlphaFoldDB" id="A0A7W9HKP5"/>
<evidence type="ECO:0000256" key="1">
    <source>
        <dbReference type="SAM" id="Phobius"/>
    </source>
</evidence>
<dbReference type="EMBL" id="JACHMO010000001">
    <property type="protein sequence ID" value="MBB5803736.1"/>
    <property type="molecule type" value="Genomic_DNA"/>
</dbReference>
<gene>
    <name evidence="2" type="ORF">F4560_003504</name>
</gene>
<evidence type="ECO:0000313" key="2">
    <source>
        <dbReference type="EMBL" id="MBB5803736.1"/>
    </source>
</evidence>